<dbReference type="InterPro" id="IPR031329">
    <property type="entry name" value="NEUT/ALK_ceramidase_N"/>
</dbReference>
<reference evidence="8" key="1">
    <citation type="journal article" date="2019" name="Int. J. Syst. Evol. Microbiol.">
        <title>The Global Catalogue of Microorganisms (GCM) 10K type strain sequencing project: providing services to taxonomists for standard genome sequencing and annotation.</title>
        <authorList>
            <consortium name="The Broad Institute Genomics Platform"/>
            <consortium name="The Broad Institute Genome Sequencing Center for Infectious Disease"/>
            <person name="Wu L."/>
            <person name="Ma J."/>
        </authorList>
    </citation>
    <scope>NUCLEOTIDE SEQUENCE [LARGE SCALE GENOMIC DNA]</scope>
    <source>
        <strain evidence="8">JCM 16923</strain>
    </source>
</reference>
<feature type="domain" description="Neutral/alkaline non-lysosomal ceramidase N-terminal" evidence="5">
    <location>
        <begin position="6"/>
        <end position="468"/>
    </location>
</feature>
<dbReference type="Pfam" id="PF04734">
    <property type="entry name" value="Ceramidase_alk"/>
    <property type="match status" value="1"/>
</dbReference>
<accession>A0ABP7PSD4</accession>
<name>A0ABP7PSD4_9ACTN</name>
<evidence type="ECO:0000259" key="5">
    <source>
        <dbReference type="Pfam" id="PF04734"/>
    </source>
</evidence>
<dbReference type="PANTHER" id="PTHR12670:SF1">
    <property type="entry name" value="NEUTRAL CERAMIDASE"/>
    <property type="match status" value="1"/>
</dbReference>
<dbReference type="InterPro" id="IPR031331">
    <property type="entry name" value="NEUT/ALK_ceramidase_C"/>
</dbReference>
<evidence type="ECO:0000313" key="7">
    <source>
        <dbReference type="EMBL" id="GAA3970276.1"/>
    </source>
</evidence>
<evidence type="ECO:0000313" key="8">
    <source>
        <dbReference type="Proteomes" id="UP001418444"/>
    </source>
</evidence>
<dbReference type="Gene3D" id="2.60.40.2300">
    <property type="entry name" value="Neutral/alkaline non-lysosomal ceramidase, C-terminal domain"/>
    <property type="match status" value="1"/>
</dbReference>
<keyword evidence="3" id="KW-0443">Lipid metabolism</keyword>
<evidence type="ECO:0000259" key="6">
    <source>
        <dbReference type="Pfam" id="PF17048"/>
    </source>
</evidence>
<dbReference type="RefSeq" id="WP_344785864.1">
    <property type="nucleotide sequence ID" value="NZ_BAAAZW010000014.1"/>
</dbReference>
<feature type="region of interest" description="Disordered" evidence="4">
    <location>
        <begin position="482"/>
        <end position="502"/>
    </location>
</feature>
<evidence type="ECO:0000256" key="3">
    <source>
        <dbReference type="RuleBase" id="RU366019"/>
    </source>
</evidence>
<evidence type="ECO:0000256" key="4">
    <source>
        <dbReference type="SAM" id="MobiDB-lite"/>
    </source>
</evidence>
<feature type="domain" description="Neutral/alkaline non-lysosomal ceramidase C-terminal" evidence="6">
    <location>
        <begin position="514"/>
        <end position="601"/>
    </location>
</feature>
<comment type="catalytic activity">
    <reaction evidence="3">
        <text>an N-acylsphing-4-enine + H2O = sphing-4-enine + a fatty acid</text>
        <dbReference type="Rhea" id="RHEA:20856"/>
        <dbReference type="ChEBI" id="CHEBI:15377"/>
        <dbReference type="ChEBI" id="CHEBI:28868"/>
        <dbReference type="ChEBI" id="CHEBI:52639"/>
        <dbReference type="ChEBI" id="CHEBI:57756"/>
        <dbReference type="EC" id="3.5.1.23"/>
    </reaction>
</comment>
<dbReference type="InterPro" id="IPR006823">
    <property type="entry name" value="Ceramidase_alk"/>
</dbReference>
<keyword evidence="8" id="KW-1185">Reference proteome</keyword>
<comment type="similarity">
    <text evidence="1 3">Belongs to the neutral ceramidase family.</text>
</comment>
<evidence type="ECO:0000256" key="1">
    <source>
        <dbReference type="ARBA" id="ARBA00009835"/>
    </source>
</evidence>
<dbReference type="InterPro" id="IPR038445">
    <property type="entry name" value="NCDase_C_sf"/>
</dbReference>
<dbReference type="Pfam" id="PF17048">
    <property type="entry name" value="Ceramidse_alk_C"/>
    <property type="match status" value="1"/>
</dbReference>
<keyword evidence="3" id="KW-0746">Sphingolipid metabolism</keyword>
<keyword evidence="2 3" id="KW-0378">Hydrolase</keyword>
<dbReference type="EMBL" id="BAAAZW010000014">
    <property type="protein sequence ID" value="GAA3970276.1"/>
    <property type="molecule type" value="Genomic_DNA"/>
</dbReference>
<proteinExistence type="inferred from homology"/>
<evidence type="ECO:0000256" key="2">
    <source>
        <dbReference type="ARBA" id="ARBA00022801"/>
    </source>
</evidence>
<dbReference type="PANTHER" id="PTHR12670">
    <property type="entry name" value="CERAMIDASE"/>
    <property type="match status" value="1"/>
</dbReference>
<dbReference type="Proteomes" id="UP001418444">
    <property type="component" value="Unassembled WGS sequence"/>
</dbReference>
<protein>
    <recommendedName>
        <fullName evidence="3">Neutral ceramidase</fullName>
        <ecNumber evidence="3">3.5.1.23</ecNumber>
    </recommendedName>
</protein>
<comment type="caution">
    <text evidence="7">The sequence shown here is derived from an EMBL/GenBank/DDBJ whole genome shotgun (WGS) entry which is preliminary data.</text>
</comment>
<dbReference type="EC" id="3.5.1.23" evidence="3"/>
<organism evidence="7 8">
    <name type="scientific">Gordonia caeni</name>
    <dbReference type="NCBI Taxonomy" id="1007097"/>
    <lineage>
        <taxon>Bacteria</taxon>
        <taxon>Bacillati</taxon>
        <taxon>Actinomycetota</taxon>
        <taxon>Actinomycetes</taxon>
        <taxon>Mycobacteriales</taxon>
        <taxon>Gordoniaceae</taxon>
        <taxon>Gordonia</taxon>
    </lineage>
</organism>
<gene>
    <name evidence="7" type="ORF">GCM10022231_34650</name>
</gene>
<sequence length="610" mass="66476">MNDEWRLGRGIADVTGEPWGVGMMGYGMPQQRTRGIRSRQFARAFVFDDGDRRLAFVVADIGMFFQAGVAAVYEGLAARFGDIYGPGNVVLTATHTHCGPGGHGHDVLYNITTAGHHRRTFTRLVDGVVEAIARADADLAPTTATLTRGQLTTASVNRARSAFDRDAPEDRAIFPGAIDPSTLLLRFERDGTLVGAINWFAVHNTSMPNTNRLISADNKGWAAYTWEQTGADPQGVDPELVTAFAQTNSGDQSPNLDLLPGKGPTDDEVLNTAIIGERQLAAARALAQEPGTELALGIDVRYRYLRVPGRSTPSGRTGRAILGASFAAGKMTDGPGSPLFREGKRNPFPQLISGVLYRLRPSLARAQAPKDLFLPIGPMKWAQETYLLQLVRWGQLHLICLPFECTIVAGLRMRRAVAAELGVDPDLVVLQGYANGYGHYVTTPEEYDEQLYEGGATVFGRHELPAIQAAVVELATALREGGTVDPGTPPRPHRLSLNSPVGSPRFARSQRVRLRHTDTSVRAGETVTATFDTDHPNTVIRPTYLRVERFAGDDWTVVADDASTTTAISWRRNLRLRFTAETTWIADEPGTYRITYIGANEATTPPIIVH</sequence>